<dbReference type="InterPro" id="IPR038528">
    <property type="entry name" value="TEL2_C_sf"/>
</dbReference>
<sequence>MDTSYLWSDRLSTIRSIVPCNISTDDDIRDYIKVLTGPGDHLQRILEQNKDAASVILDIVHLLEFEKDDHEASNIDDETPHHGCGIQRGMQNNTLLYTVVSIALQQVNSIAMQLINKLYLRGFAKDIVQSLILYLSKTVSNSRVIDFSSIPPGRLQDSNATMRICSHAIRAMSSRMDIHHGTDGPTLCFRSFNDYNVAIVIVTLLLESVVLVTESNHEQLIHLFHPRSAALIPLQMQFFVIDTIKHLLEPSNDRSATNDRCINQEPLLDTAKKLLLRLSMLWSEKDIGATGIAMETVALAGCITKLMDMLYNIESELKSTGFDQLEVYLTQGINHKLGSIDRITTTAAIYVASSLSKWVQQREQLLSRQIDHSISSDDVGDLDEHPLIYLKLSRYAVIVNPEGEINLDGNTVDATLGNNQYAADIHAECDNTFINPVPLSTSPYKNGHLELFATNQSMGDNQQTDVEKLVNDIFADVPVVEFHIPPTAAINPWTEPPQHIQQCLERLRGAPVAADVELGKLLNKPLNKPRDMPNDAVRNMIAQTLVYLPVVINRNEPILDKFAVPLCQFLVKMDHLELYEEPIMSIASKMAIHDGISHQDGLKFWHDIIGASDDSETTNVQAHIAYAVQCLATKRPQKLLEYFCESLPDTEYSLYQKLIMLTAMQTTVYSLSKIPSSEFGNQLISQFSRLSSIMGRDKIAKMDCSNSTSSTKHKPLAAQPPCHKISAAPEITLRSGTNFLITPIEERRRSHSPMDNQLISSKRMLSKNTVMIQEVSNDQPLISGIIPPCKNNPIRTLDSSLRRPVDTVVPPNSQNEFAPMANLAIDWITAAVHKWLSMESGQRKPGITQLLTLCMLDTLCLLIQCSGGRLSPDILQRCKDIAIESYKAVPTPDMSEMLLRLTGVLDTCALGNIPVVTEIPDWTVTSTSSALRKL</sequence>
<evidence type="ECO:0000313" key="2">
    <source>
        <dbReference type="Proteomes" id="UP001057455"/>
    </source>
</evidence>
<evidence type="ECO:0000313" key="1">
    <source>
        <dbReference type="EMBL" id="GFE55169.1"/>
    </source>
</evidence>
<name>A0A9W5WVS4_BABOV</name>
<gene>
    <name evidence="1" type="ORF">BaOVIS_025730</name>
</gene>
<accession>A0A9W5WVS4</accession>
<proteinExistence type="predicted"/>
<keyword evidence="2" id="KW-1185">Reference proteome</keyword>
<dbReference type="OrthoDB" id="366448at2759"/>
<dbReference type="AlphaFoldDB" id="A0A9W5WVS4"/>
<dbReference type="Gene3D" id="1.25.40.720">
    <property type="entry name" value="Telomere length regulation protein 2, C-terminal domain"/>
    <property type="match status" value="1"/>
</dbReference>
<reference evidence="1" key="1">
    <citation type="submission" date="2019-12" db="EMBL/GenBank/DDBJ databases">
        <title>Genome sequence of Babesia ovis.</title>
        <authorList>
            <person name="Yamagishi J."/>
            <person name="Sevinc F."/>
            <person name="Xuan X."/>
        </authorList>
    </citation>
    <scope>NUCLEOTIDE SEQUENCE</scope>
    <source>
        <strain evidence="1">Selcuk</strain>
    </source>
</reference>
<comment type="caution">
    <text evidence="1">The sequence shown here is derived from an EMBL/GenBank/DDBJ whole genome shotgun (WGS) entry which is preliminary data.</text>
</comment>
<protein>
    <submittedName>
        <fullName evidence="1">Uncharacterized protein</fullName>
    </submittedName>
</protein>
<organism evidence="1 2">
    <name type="scientific">Babesia ovis</name>
    <dbReference type="NCBI Taxonomy" id="5869"/>
    <lineage>
        <taxon>Eukaryota</taxon>
        <taxon>Sar</taxon>
        <taxon>Alveolata</taxon>
        <taxon>Apicomplexa</taxon>
        <taxon>Aconoidasida</taxon>
        <taxon>Piroplasmida</taxon>
        <taxon>Babesiidae</taxon>
        <taxon>Babesia</taxon>
    </lineage>
</organism>
<dbReference type="Proteomes" id="UP001057455">
    <property type="component" value="Unassembled WGS sequence"/>
</dbReference>
<dbReference type="EMBL" id="BLIY01000017">
    <property type="protein sequence ID" value="GFE55169.1"/>
    <property type="molecule type" value="Genomic_DNA"/>
</dbReference>